<gene>
    <name evidence="1" type="ORF">DW228_13795</name>
</gene>
<accession>A0A396BXZ4</accession>
<dbReference type="AlphaFoldDB" id="A0A396BXZ4"/>
<name>A0A396BXZ4_BACFG</name>
<sequence>MSRLARIIDKAFRWFPMFREMLRMEKFCAMLGFSKEMTESLIVKKEALKCSGKIYSEQHRRNFDIKDDILRVENDPDDESRLNLTINRKPIADWFREQWHRLRYGARVPQQEERKSRGFKL</sequence>
<comment type="caution">
    <text evidence="1">The sequence shown here is derived from an EMBL/GenBank/DDBJ whole genome shotgun (WGS) entry which is preliminary data.</text>
</comment>
<evidence type="ECO:0000313" key="2">
    <source>
        <dbReference type="Proteomes" id="UP000266644"/>
    </source>
</evidence>
<reference evidence="1 2" key="1">
    <citation type="submission" date="2018-08" db="EMBL/GenBank/DDBJ databases">
        <title>A genome reference for cultivated species of the human gut microbiota.</title>
        <authorList>
            <person name="Zou Y."/>
            <person name="Xue W."/>
            <person name="Luo G."/>
        </authorList>
    </citation>
    <scope>NUCLEOTIDE SEQUENCE [LARGE SCALE GENOMIC DNA]</scope>
    <source>
        <strain evidence="1 2">AM18-6</strain>
    </source>
</reference>
<dbReference type="EMBL" id="QRJE01000021">
    <property type="protein sequence ID" value="RHH09891.1"/>
    <property type="molecule type" value="Genomic_DNA"/>
</dbReference>
<evidence type="ECO:0000313" key="1">
    <source>
        <dbReference type="EMBL" id="RHH09891.1"/>
    </source>
</evidence>
<dbReference type="Proteomes" id="UP000266644">
    <property type="component" value="Unassembled WGS sequence"/>
</dbReference>
<protein>
    <submittedName>
        <fullName evidence="1">Mobilization protein</fullName>
    </submittedName>
</protein>
<organism evidence="1 2">
    <name type="scientific">Bacteroides fragilis</name>
    <dbReference type="NCBI Taxonomy" id="817"/>
    <lineage>
        <taxon>Bacteria</taxon>
        <taxon>Pseudomonadati</taxon>
        <taxon>Bacteroidota</taxon>
        <taxon>Bacteroidia</taxon>
        <taxon>Bacteroidales</taxon>
        <taxon>Bacteroidaceae</taxon>
        <taxon>Bacteroides</taxon>
    </lineage>
</organism>
<proteinExistence type="predicted"/>